<organism evidence="1 2">
    <name type="scientific">Jiangella anatolica</name>
    <dbReference type="NCBI Taxonomy" id="2670374"/>
    <lineage>
        <taxon>Bacteria</taxon>
        <taxon>Bacillati</taxon>
        <taxon>Actinomycetota</taxon>
        <taxon>Actinomycetes</taxon>
        <taxon>Jiangellales</taxon>
        <taxon>Jiangellaceae</taxon>
        <taxon>Jiangella</taxon>
    </lineage>
</organism>
<sequence>MTVQIAVRLPDDVVAYLDERVASGDAPSRAAVVTEALEAARRRAAAERDAKIYAALEDDPDDLQGLAEWAVGKPLGLD</sequence>
<reference evidence="1 2" key="1">
    <citation type="submission" date="2018-01" db="EMBL/GenBank/DDBJ databases">
        <title>Draft genome sequence of Jiangella sp. GTF31.</title>
        <authorList>
            <person name="Sahin N."/>
            <person name="Ay H."/>
            <person name="Saygin H."/>
        </authorList>
    </citation>
    <scope>NUCLEOTIDE SEQUENCE [LARGE SCALE GENOMIC DNA]</scope>
    <source>
        <strain evidence="1 2">GTF31</strain>
    </source>
</reference>
<evidence type="ECO:0000313" key="2">
    <source>
        <dbReference type="Proteomes" id="UP000248764"/>
    </source>
</evidence>
<dbReference type="AlphaFoldDB" id="A0A2W2BZM9"/>
<protein>
    <submittedName>
        <fullName evidence="1">Antitoxin</fullName>
    </submittedName>
</protein>
<proteinExistence type="predicted"/>
<accession>A0A2W2BZM9</accession>
<name>A0A2W2BZM9_9ACTN</name>
<comment type="caution">
    <text evidence="1">The sequence shown here is derived from an EMBL/GenBank/DDBJ whole genome shotgun (WGS) entry which is preliminary data.</text>
</comment>
<gene>
    <name evidence="1" type="ORF">C1I92_05540</name>
</gene>
<keyword evidence="2" id="KW-1185">Reference proteome</keyword>
<dbReference type="Proteomes" id="UP000248764">
    <property type="component" value="Unassembled WGS sequence"/>
</dbReference>
<dbReference type="RefSeq" id="WP_111253671.1">
    <property type="nucleotide sequence ID" value="NZ_POTW01000009.1"/>
</dbReference>
<dbReference type="EMBL" id="POTW01000009">
    <property type="protein sequence ID" value="PZF85308.1"/>
    <property type="molecule type" value="Genomic_DNA"/>
</dbReference>
<evidence type="ECO:0000313" key="1">
    <source>
        <dbReference type="EMBL" id="PZF85308.1"/>
    </source>
</evidence>